<feature type="region of interest" description="Disordered" evidence="1">
    <location>
        <begin position="1"/>
        <end position="24"/>
    </location>
</feature>
<evidence type="ECO:0000259" key="2">
    <source>
        <dbReference type="PROSITE" id="PS50030"/>
    </source>
</evidence>
<dbReference type="InterPro" id="IPR009060">
    <property type="entry name" value="UBA-like_sf"/>
</dbReference>
<dbReference type="AlphaFoldDB" id="A0A8S3HJU2"/>
<dbReference type="Pfam" id="PF00627">
    <property type="entry name" value="UBA"/>
    <property type="match status" value="1"/>
</dbReference>
<dbReference type="SMART" id="SM00165">
    <property type="entry name" value="UBA"/>
    <property type="match status" value="1"/>
</dbReference>
<organism evidence="3 4">
    <name type="scientific">Rotaria magnacalcarata</name>
    <dbReference type="NCBI Taxonomy" id="392030"/>
    <lineage>
        <taxon>Eukaryota</taxon>
        <taxon>Metazoa</taxon>
        <taxon>Spiralia</taxon>
        <taxon>Gnathifera</taxon>
        <taxon>Rotifera</taxon>
        <taxon>Eurotatoria</taxon>
        <taxon>Bdelloidea</taxon>
        <taxon>Philodinida</taxon>
        <taxon>Philodinidae</taxon>
        <taxon>Rotaria</taxon>
    </lineage>
</organism>
<reference evidence="3" key="1">
    <citation type="submission" date="2021-02" db="EMBL/GenBank/DDBJ databases">
        <authorList>
            <person name="Nowell W R."/>
        </authorList>
    </citation>
    <scope>NUCLEOTIDE SEQUENCE</scope>
</reference>
<feature type="domain" description="UBA" evidence="2">
    <location>
        <begin position="67"/>
        <end position="107"/>
    </location>
</feature>
<dbReference type="InterPro" id="IPR015940">
    <property type="entry name" value="UBA"/>
</dbReference>
<dbReference type="Proteomes" id="UP000676336">
    <property type="component" value="Unassembled WGS sequence"/>
</dbReference>
<dbReference type="EMBL" id="CAJOBI010319785">
    <property type="protein sequence ID" value="CAF5183152.1"/>
    <property type="molecule type" value="Genomic_DNA"/>
</dbReference>
<comment type="caution">
    <text evidence="3">The sequence shown here is derived from an EMBL/GenBank/DDBJ whole genome shotgun (WGS) entry which is preliminary data.</text>
</comment>
<evidence type="ECO:0000256" key="1">
    <source>
        <dbReference type="SAM" id="MobiDB-lite"/>
    </source>
</evidence>
<sequence length="191" mass="21112">MKRNAHTANSSLTETTTNNNSSKRCCTEKDNKNCVTSNSLTASSSSLIDNISCSVVSSSTSTENLLNMEENVETLISMGFTDRDLNRKALEKAGNDIGDAVTFLTGSTFFNDDVSIPNESRTTSTFIGPLTKEQMEQQQQQQQIVSSDKISDMSTDDLSMNNPNSFTKNAFLDLETKVYGDNWSIPYKRKL</sequence>
<gene>
    <name evidence="3" type="ORF">SMN809_LOCUS69575</name>
</gene>
<evidence type="ECO:0000313" key="3">
    <source>
        <dbReference type="EMBL" id="CAF5183152.1"/>
    </source>
</evidence>
<proteinExistence type="predicted"/>
<protein>
    <recommendedName>
        <fullName evidence="2">UBA domain-containing protein</fullName>
    </recommendedName>
</protein>
<name>A0A8S3HJU2_9BILA</name>
<feature type="compositionally biased region" description="Low complexity" evidence="1">
    <location>
        <begin position="9"/>
        <end position="22"/>
    </location>
</feature>
<evidence type="ECO:0000313" key="4">
    <source>
        <dbReference type="Proteomes" id="UP000676336"/>
    </source>
</evidence>
<dbReference type="PROSITE" id="PS50030">
    <property type="entry name" value="UBA"/>
    <property type="match status" value="1"/>
</dbReference>
<accession>A0A8S3HJU2</accession>
<dbReference type="Gene3D" id="1.10.8.10">
    <property type="entry name" value="DNA helicase RuvA subunit, C-terminal domain"/>
    <property type="match status" value="1"/>
</dbReference>
<dbReference type="SUPFAM" id="SSF46934">
    <property type="entry name" value="UBA-like"/>
    <property type="match status" value="1"/>
</dbReference>